<sequence length="231" mass="26611">MRLLITALALLLTTTTITAQQAGKYRTHSLLFKDNFKNGLDSTTWIAEVAPVPNSRVYVENGRLILDTKGGVTVWLNKLLSGNVSIEYTRRVLTTGKPNDRLSDLNQFWMAKDPRNSHLFTRSGVLEEYDSLQLYYVGMGGNTNSTTRFRKYEGNGERKLLQEYKDTAHLLTKDKVYRIRIIVKDGVTSYWVNGEQYFSYADPSLLKEGYFGFRSTWSRQEISNVRIYQLH</sequence>
<dbReference type="InterPro" id="IPR046217">
    <property type="entry name" value="DUF6250"/>
</dbReference>
<reference evidence="3 4" key="1">
    <citation type="submission" date="2019-12" db="EMBL/GenBank/DDBJ databases">
        <title>Chitinophaga sp. strain ysch24 (GDMCC 1.1355), whole genome shotgun sequence.</title>
        <authorList>
            <person name="Zhang X."/>
        </authorList>
    </citation>
    <scope>NUCLEOTIDE SEQUENCE [LARGE SCALE GENOMIC DNA]</scope>
    <source>
        <strain evidence="4">ysch24</strain>
    </source>
</reference>
<feature type="signal peptide" evidence="1">
    <location>
        <begin position="1"/>
        <end position="19"/>
    </location>
</feature>
<dbReference type="RefSeq" id="WP_157309841.1">
    <property type="nucleotide sequence ID" value="NZ_WRXN01000025.1"/>
</dbReference>
<accession>A0A7K1UDN6</accession>
<dbReference type="Proteomes" id="UP000461730">
    <property type="component" value="Unassembled WGS sequence"/>
</dbReference>
<protein>
    <submittedName>
        <fullName evidence="3">Methyltransferase</fullName>
    </submittedName>
</protein>
<feature type="chain" id="PRO_5029855812" evidence="1">
    <location>
        <begin position="20"/>
        <end position="231"/>
    </location>
</feature>
<dbReference type="Pfam" id="PF19763">
    <property type="entry name" value="DUF6250"/>
    <property type="match status" value="1"/>
</dbReference>
<evidence type="ECO:0000313" key="4">
    <source>
        <dbReference type="Proteomes" id="UP000461730"/>
    </source>
</evidence>
<feature type="domain" description="DUF6250" evidence="2">
    <location>
        <begin position="66"/>
        <end position="225"/>
    </location>
</feature>
<evidence type="ECO:0000313" key="3">
    <source>
        <dbReference type="EMBL" id="MVT12426.1"/>
    </source>
</evidence>
<organism evidence="3 4">
    <name type="scientific">Chitinophaga tropicalis</name>
    <dbReference type="NCBI Taxonomy" id="2683588"/>
    <lineage>
        <taxon>Bacteria</taxon>
        <taxon>Pseudomonadati</taxon>
        <taxon>Bacteroidota</taxon>
        <taxon>Chitinophagia</taxon>
        <taxon>Chitinophagales</taxon>
        <taxon>Chitinophagaceae</taxon>
        <taxon>Chitinophaga</taxon>
    </lineage>
</organism>
<keyword evidence="3" id="KW-0808">Transferase</keyword>
<dbReference type="GO" id="GO:0032259">
    <property type="term" value="P:methylation"/>
    <property type="evidence" value="ECO:0007669"/>
    <property type="project" value="UniProtKB-KW"/>
</dbReference>
<dbReference type="AlphaFoldDB" id="A0A7K1UDN6"/>
<evidence type="ECO:0000256" key="1">
    <source>
        <dbReference type="SAM" id="SignalP"/>
    </source>
</evidence>
<gene>
    <name evidence="3" type="ORF">GO493_29505</name>
</gene>
<dbReference type="EMBL" id="WRXN01000025">
    <property type="protein sequence ID" value="MVT12426.1"/>
    <property type="molecule type" value="Genomic_DNA"/>
</dbReference>
<comment type="caution">
    <text evidence="3">The sequence shown here is derived from an EMBL/GenBank/DDBJ whole genome shotgun (WGS) entry which is preliminary data.</text>
</comment>
<dbReference type="GO" id="GO:0008168">
    <property type="term" value="F:methyltransferase activity"/>
    <property type="evidence" value="ECO:0007669"/>
    <property type="project" value="UniProtKB-KW"/>
</dbReference>
<keyword evidence="1" id="KW-0732">Signal</keyword>
<keyword evidence="3" id="KW-0489">Methyltransferase</keyword>
<keyword evidence="4" id="KW-1185">Reference proteome</keyword>
<dbReference type="Gene3D" id="2.60.120.200">
    <property type="match status" value="1"/>
</dbReference>
<name>A0A7K1UDN6_9BACT</name>
<evidence type="ECO:0000259" key="2">
    <source>
        <dbReference type="Pfam" id="PF19763"/>
    </source>
</evidence>
<proteinExistence type="predicted"/>